<dbReference type="PATRIC" id="fig|1307.473.peg.429"/>
<name>A0A0N1J3L2_STRSU</name>
<organism evidence="3 6">
    <name type="scientific">Streptococcus suis</name>
    <dbReference type="NCBI Taxonomy" id="1307"/>
    <lineage>
        <taxon>Bacteria</taxon>
        <taxon>Bacillati</taxon>
        <taxon>Bacillota</taxon>
        <taxon>Bacilli</taxon>
        <taxon>Lactobacillales</taxon>
        <taxon>Streptococcaceae</taxon>
        <taxon>Streptococcus</taxon>
    </lineage>
</organism>
<protein>
    <submittedName>
        <fullName evidence="3">Uncharacterized protein</fullName>
    </submittedName>
</protein>
<evidence type="ECO:0000313" key="9">
    <source>
        <dbReference type="Proteomes" id="UP000309259"/>
    </source>
</evidence>
<evidence type="ECO:0000313" key="5">
    <source>
        <dbReference type="EMBL" id="TII02118.1"/>
    </source>
</evidence>
<evidence type="ECO:0000313" key="2">
    <source>
        <dbReference type="EMBL" id="CYU29025.1"/>
    </source>
</evidence>
<evidence type="ECO:0000256" key="1">
    <source>
        <dbReference type="SAM" id="Phobius"/>
    </source>
</evidence>
<sequence length="139" mass="16639">MIATVRRLYKWWTGRFERRYREAQIYYDQQTKEALIAERIELEVKREKSSRRWELMLGLVLTIIFSEDLKRLLAIILAPLTGVSINELQESVLMSLVVALLILFLLLAIVLYNFSYSLLLRRYLILKQYLEENPIEQQE</sequence>
<dbReference type="Proteomes" id="UP000305785">
    <property type="component" value="Unassembled WGS sequence"/>
</dbReference>
<dbReference type="EMBL" id="FIFN01000021">
    <property type="protein sequence ID" value="CYU29025.1"/>
    <property type="molecule type" value="Genomic_DNA"/>
</dbReference>
<evidence type="ECO:0000313" key="6">
    <source>
        <dbReference type="Proteomes" id="UP000069831"/>
    </source>
</evidence>
<reference evidence="5 8" key="3">
    <citation type="submission" date="2019-04" db="EMBL/GenBank/DDBJ databases">
        <title>Genome analysis of Streptococcus suis strain WUSS330.</title>
        <authorList>
            <person name="Chen H."/>
            <person name="Gao X."/>
            <person name="Wu Z."/>
        </authorList>
    </citation>
    <scope>NUCLEOTIDE SEQUENCE [LARGE SCALE GENOMIC DNA]</scope>
    <source>
        <strain evidence="5 8">WUSS330</strain>
    </source>
</reference>
<feature type="transmembrane region" description="Helical" evidence="1">
    <location>
        <begin position="55"/>
        <end position="80"/>
    </location>
</feature>
<dbReference type="EMBL" id="SSXN01000031">
    <property type="protein sequence ID" value="TII02118.1"/>
    <property type="molecule type" value="Genomic_DNA"/>
</dbReference>
<dbReference type="Proteomes" id="UP000072003">
    <property type="component" value="Unassembled WGS sequence"/>
</dbReference>
<keyword evidence="1" id="KW-0812">Transmembrane</keyword>
<dbReference type="Proteomes" id="UP000069831">
    <property type="component" value="Unassembled WGS sequence"/>
</dbReference>
<evidence type="ECO:0000313" key="3">
    <source>
        <dbReference type="EMBL" id="CYV54656.1"/>
    </source>
</evidence>
<dbReference type="RefSeq" id="WP_024399450.1">
    <property type="nucleotide sequence ID" value="NZ_CEDC01000007.1"/>
</dbReference>
<proteinExistence type="predicted"/>
<reference evidence="6 7" key="1">
    <citation type="submission" date="2016-02" db="EMBL/GenBank/DDBJ databases">
        <authorList>
            <consortium name="Pathogen Informatics"/>
        </authorList>
    </citation>
    <scope>NUCLEOTIDE SEQUENCE [LARGE SCALE GENOMIC DNA]</scope>
    <source>
        <strain evidence="2 7">LSS100</strain>
        <strain evidence="3 6">LSS95</strain>
    </source>
</reference>
<reference evidence="4 9" key="2">
    <citation type="submission" date="2019-04" db="EMBL/GenBank/DDBJ databases">
        <title>Genome analysis of Streptococcus suis strain WUSS327.</title>
        <authorList>
            <person name="Chen H."/>
            <person name="Gao X."/>
            <person name="Wu Z."/>
        </authorList>
    </citation>
    <scope>NUCLEOTIDE SEQUENCE [LARGE SCALE GENOMIC DNA]</scope>
    <source>
        <strain evidence="4 9">WUSS327</strain>
    </source>
</reference>
<dbReference type="AlphaFoldDB" id="A0A0N1J3L2"/>
<accession>A0A0N1J3L2</accession>
<gene>
    <name evidence="3" type="ORF">ERS132457_00237</name>
    <name evidence="2" type="ORF">ERS132462_01804</name>
    <name evidence="4" type="ORF">FAJ35_11440</name>
    <name evidence="5" type="ORF">FAJ36_10870</name>
</gene>
<evidence type="ECO:0000313" key="8">
    <source>
        <dbReference type="Proteomes" id="UP000305785"/>
    </source>
</evidence>
<evidence type="ECO:0000313" key="7">
    <source>
        <dbReference type="Proteomes" id="UP000072003"/>
    </source>
</evidence>
<evidence type="ECO:0000313" key="4">
    <source>
        <dbReference type="EMBL" id="TIH98789.1"/>
    </source>
</evidence>
<dbReference type="Proteomes" id="UP000309259">
    <property type="component" value="Unassembled WGS sequence"/>
</dbReference>
<dbReference type="EMBL" id="SSXL01000068">
    <property type="protein sequence ID" value="TIH98789.1"/>
    <property type="molecule type" value="Genomic_DNA"/>
</dbReference>
<dbReference type="EMBL" id="FIIR01000001">
    <property type="protein sequence ID" value="CYV54656.1"/>
    <property type="molecule type" value="Genomic_DNA"/>
</dbReference>
<keyword evidence="1" id="KW-1133">Transmembrane helix</keyword>
<keyword evidence="1" id="KW-0472">Membrane</keyword>
<feature type="transmembrane region" description="Helical" evidence="1">
    <location>
        <begin position="92"/>
        <end position="114"/>
    </location>
</feature>